<gene>
    <name evidence="5" type="primary">LOC110698732</name>
</gene>
<proteinExistence type="predicted"/>
<dbReference type="OrthoDB" id="9984778at2759"/>
<evidence type="ECO:0000256" key="2">
    <source>
        <dbReference type="SAM" id="MobiDB-lite"/>
    </source>
</evidence>
<dbReference type="Gene3D" id="3.30.40.10">
    <property type="entry name" value="Zinc/RING finger domain, C3HC4 (zinc finger)"/>
    <property type="match status" value="1"/>
</dbReference>
<dbReference type="InterPro" id="IPR001841">
    <property type="entry name" value="Znf_RING"/>
</dbReference>
<protein>
    <recommendedName>
        <fullName evidence="4">RING-type domain-containing protein</fullName>
    </recommendedName>
</protein>
<dbReference type="SUPFAM" id="SSF57850">
    <property type="entry name" value="RING/U-box"/>
    <property type="match status" value="1"/>
</dbReference>
<dbReference type="AlphaFoldDB" id="A0A803LEK4"/>
<dbReference type="Proteomes" id="UP000596660">
    <property type="component" value="Unplaced"/>
</dbReference>
<dbReference type="PROSITE" id="PS50089">
    <property type="entry name" value="ZF_RING_2"/>
    <property type="match status" value="1"/>
</dbReference>
<feature type="region of interest" description="Disordered" evidence="2">
    <location>
        <begin position="47"/>
        <end position="86"/>
    </location>
</feature>
<dbReference type="PANTHER" id="PTHR46225:SF19">
    <property type="entry name" value="RING-TYPE DOMAIN-CONTAINING PROTEIN"/>
    <property type="match status" value="1"/>
</dbReference>
<feature type="transmembrane region" description="Helical" evidence="3">
    <location>
        <begin position="227"/>
        <end position="245"/>
    </location>
</feature>
<keyword evidence="3" id="KW-1133">Transmembrane helix</keyword>
<feature type="compositionally biased region" description="Low complexity" evidence="2">
    <location>
        <begin position="59"/>
        <end position="82"/>
    </location>
</feature>
<keyword evidence="3" id="KW-0812">Transmembrane</keyword>
<feature type="region of interest" description="Disordered" evidence="2">
    <location>
        <begin position="168"/>
        <end position="187"/>
    </location>
</feature>
<feature type="transmembrane region" description="Helical" evidence="3">
    <location>
        <begin position="257"/>
        <end position="290"/>
    </location>
</feature>
<dbReference type="RefSeq" id="XP_021731933.1">
    <property type="nucleotide sequence ID" value="XM_021876241.1"/>
</dbReference>
<keyword evidence="6" id="KW-1185">Reference proteome</keyword>
<keyword evidence="1" id="KW-0862">Zinc</keyword>
<dbReference type="GeneID" id="110698732"/>
<accession>A0A803LEK4</accession>
<reference evidence="5" key="1">
    <citation type="journal article" date="2017" name="Nature">
        <title>The genome of Chenopodium quinoa.</title>
        <authorList>
            <person name="Jarvis D.E."/>
            <person name="Ho Y.S."/>
            <person name="Lightfoot D.J."/>
            <person name="Schmoeckel S.M."/>
            <person name="Li B."/>
            <person name="Borm T.J.A."/>
            <person name="Ohyanagi H."/>
            <person name="Mineta K."/>
            <person name="Michell C.T."/>
            <person name="Saber N."/>
            <person name="Kharbatia N.M."/>
            <person name="Rupper R.R."/>
            <person name="Sharp A.R."/>
            <person name="Dally N."/>
            <person name="Boughton B.A."/>
            <person name="Woo Y.H."/>
            <person name="Gao G."/>
            <person name="Schijlen E.G.W.M."/>
            <person name="Guo X."/>
            <person name="Momin A.A."/>
            <person name="Negrao S."/>
            <person name="Al-Babili S."/>
            <person name="Gehring C."/>
            <person name="Roessner U."/>
            <person name="Jung C."/>
            <person name="Murphy K."/>
            <person name="Arold S.T."/>
            <person name="Gojobori T."/>
            <person name="van der Linden C.G."/>
            <person name="van Loo E.N."/>
            <person name="Jellen E.N."/>
            <person name="Maughan P.J."/>
            <person name="Tester M."/>
        </authorList>
    </citation>
    <scope>NUCLEOTIDE SEQUENCE [LARGE SCALE GENOMIC DNA]</scope>
    <source>
        <strain evidence="5">cv. PI 614886</strain>
    </source>
</reference>
<feature type="transmembrane region" description="Helical" evidence="3">
    <location>
        <begin position="132"/>
        <end position="154"/>
    </location>
</feature>
<evidence type="ECO:0000256" key="3">
    <source>
        <dbReference type="SAM" id="Phobius"/>
    </source>
</evidence>
<dbReference type="KEGG" id="cqi:110698732"/>
<dbReference type="Gramene" id="AUR62011610-RA">
    <property type="protein sequence ID" value="AUR62011610-RA:cds"/>
    <property type="gene ID" value="AUR62011610"/>
</dbReference>
<dbReference type="PANTHER" id="PTHR46225">
    <property type="entry name" value="C3H4 TYPE ZINC FINGER PROTEIN"/>
    <property type="match status" value="1"/>
</dbReference>
<dbReference type="GO" id="GO:0008270">
    <property type="term" value="F:zinc ion binding"/>
    <property type="evidence" value="ECO:0007669"/>
    <property type="project" value="UniProtKB-KW"/>
</dbReference>
<sequence>MGIPLLALHSETSRDQFPLLMERLEDREGHQHVIDIAVVNDAPSSISNQAESHDTVDRPSSSTQQTNSPQSSSGRNSSGNPSYVGRGDSYGYTSPLNSGLWISVELIVTLAQIVASVVILSLSRYKSSDAPLFAWVVGYACGCLATLPILYWRLRNCSRGRDRDRDRFSVQAHQSSSESVTAEATVSTSPLSQEVNSHDNSRIVARNSQLRRRISVRLNGVVDHFKMALDCFFAVWFVVGNVWIFGAHSSPSVAPKLYRLCIVFLTFSCIGYALPFLLCATIFCCLPCIISVMGIREDLSKPRGASIETIDALPTYKFKSRKNGSIDDEQICLKASKDDILSDGAQNECVISGEDALCCICLAAYVDNDELRELPCTHLFHTECVDKWLKINASCPLCKLEIGEDRTRALSSSRNNSMRQNVNGEGDLSLTSSNNP</sequence>
<feature type="region of interest" description="Disordered" evidence="2">
    <location>
        <begin position="411"/>
        <end position="436"/>
    </location>
</feature>
<reference evidence="5" key="2">
    <citation type="submission" date="2021-03" db="UniProtKB">
        <authorList>
            <consortium name="EnsemblPlants"/>
        </authorList>
    </citation>
    <scope>IDENTIFICATION</scope>
</reference>
<evidence type="ECO:0000256" key="1">
    <source>
        <dbReference type="PROSITE-ProRule" id="PRU00175"/>
    </source>
</evidence>
<evidence type="ECO:0000313" key="6">
    <source>
        <dbReference type="Proteomes" id="UP000596660"/>
    </source>
</evidence>
<evidence type="ECO:0000313" key="5">
    <source>
        <dbReference type="EnsemblPlants" id="AUR62011610-RA:cds"/>
    </source>
</evidence>
<feature type="domain" description="RING-type" evidence="4">
    <location>
        <begin position="358"/>
        <end position="399"/>
    </location>
</feature>
<dbReference type="EnsemblPlants" id="AUR62011610-RA">
    <property type="protein sequence ID" value="AUR62011610-RA:cds"/>
    <property type="gene ID" value="AUR62011610"/>
</dbReference>
<feature type="compositionally biased region" description="Polar residues" evidence="2">
    <location>
        <begin position="171"/>
        <end position="187"/>
    </location>
</feature>
<keyword evidence="1" id="KW-0479">Metal-binding</keyword>
<name>A0A803LEK4_CHEQI</name>
<evidence type="ECO:0000259" key="4">
    <source>
        <dbReference type="PROSITE" id="PS50089"/>
    </source>
</evidence>
<feature type="transmembrane region" description="Helical" evidence="3">
    <location>
        <begin position="100"/>
        <end position="120"/>
    </location>
</feature>
<dbReference type="InterPro" id="IPR013083">
    <property type="entry name" value="Znf_RING/FYVE/PHD"/>
</dbReference>
<dbReference type="OMA" id="LWISVEF"/>
<keyword evidence="3" id="KW-0472">Membrane</keyword>
<organism evidence="5 6">
    <name type="scientific">Chenopodium quinoa</name>
    <name type="common">Quinoa</name>
    <dbReference type="NCBI Taxonomy" id="63459"/>
    <lineage>
        <taxon>Eukaryota</taxon>
        <taxon>Viridiplantae</taxon>
        <taxon>Streptophyta</taxon>
        <taxon>Embryophyta</taxon>
        <taxon>Tracheophyta</taxon>
        <taxon>Spermatophyta</taxon>
        <taxon>Magnoliopsida</taxon>
        <taxon>eudicotyledons</taxon>
        <taxon>Gunneridae</taxon>
        <taxon>Pentapetalae</taxon>
        <taxon>Caryophyllales</taxon>
        <taxon>Chenopodiaceae</taxon>
        <taxon>Chenopodioideae</taxon>
        <taxon>Atripliceae</taxon>
        <taxon>Chenopodium</taxon>
    </lineage>
</organism>
<dbReference type="Pfam" id="PF13639">
    <property type="entry name" value="zf-RING_2"/>
    <property type="match status" value="1"/>
</dbReference>
<keyword evidence="1" id="KW-0863">Zinc-finger</keyword>
<dbReference type="SMART" id="SM00184">
    <property type="entry name" value="RING"/>
    <property type="match status" value="1"/>
</dbReference>